<dbReference type="CDD" id="cd12226">
    <property type="entry name" value="RRM_NOL8"/>
    <property type="match status" value="1"/>
</dbReference>
<name>A0A4Q1BP52_TREME</name>
<protein>
    <recommendedName>
        <fullName evidence="6">RRM domain-containing protein</fullName>
    </recommendedName>
</protein>
<feature type="region of interest" description="Disordered" evidence="5">
    <location>
        <begin position="488"/>
        <end position="665"/>
    </location>
</feature>
<accession>A0A4Q1BP52</accession>
<feature type="compositionally biased region" description="Basic and acidic residues" evidence="5">
    <location>
        <begin position="536"/>
        <end position="550"/>
    </location>
</feature>
<dbReference type="Proteomes" id="UP000289152">
    <property type="component" value="Unassembled WGS sequence"/>
</dbReference>
<sequence length="816" mass="92136">MAQETITKRLHIGGITPTITPQHLSERFKSFGSVISVNLLGPDPLGQPRPFAYLTIQTNPTQLKKCLNIMSGSTWRGTQLRLAEARPSYTTRLEAERRITPEAKAKKADRRLRRMIAEEDLGKMAQDQRLVTFQNYQTKKFWQLADGHLIRPMCMRPLRPIPHVGTKIGDTKKSRPPLRARRRVIDPLKYGHKHLHEVEILGDSLCEEKVNVDVFEEWVYEDVEDEEESEEVGSGKWKRGEEEEYVKVKRRRIQVIDVEEESLEDISQGEGRRSISPLFSTREYRDSSPLFSQHDHHNLSTPSSELDHQRRNSLSPATQEVQENDEQENPPISIPQSSPHRDSPLFPTQSFASHSITQQSPPPSSVAGRLPTTSPVPPISQTPAMGKTHVPSEILQAATIEKQRDLSLLASLLGDISSSPLSPVRSVIHVSDTETEEDDYEVEHPRTKQEHLLFTEMNDVSMLLDLSPPTPLTPPSLFENFPQALPDLLSNKGESGGKDLMSLSGRTDEGLHTEPNDGTGSDSTKPEKDNDGDDSMSEKSGSEGDDADKASDEEENTDDHDESDKSEESDDNDVNEENPSDSDTDTDSDDSSDSQDSDTSDSDSDSDSNSDFDPNEENEEEEEEEEEGEEEEEEEEEEENNVSESTKPPNEHIPSINTKPTLKDLFAPSAGTSFSLALNADIEPEEDLDIILPLPPLVEHDDQRQVMEIAPKSLYDPSAELPMFFPPSRPQNVMQSHLKKAEVPTRAMWAREGGTREDYGMMEDEVAGEEGFWRQETDAEMEEIWQRDKLDLTREWKTRHRDARKQRKRKGVQDVE</sequence>
<feature type="compositionally biased region" description="Basic and acidic residues" evidence="5">
    <location>
        <begin position="506"/>
        <end position="515"/>
    </location>
</feature>
<dbReference type="PANTHER" id="PTHR48029:SF1">
    <property type="entry name" value="NUCLEOLAR PROTEIN 8"/>
    <property type="match status" value="1"/>
</dbReference>
<dbReference type="PROSITE" id="PS50102">
    <property type="entry name" value="RRM"/>
    <property type="match status" value="1"/>
</dbReference>
<dbReference type="VEuPathDB" id="FungiDB:TREMEDRAFT_65347"/>
<evidence type="ECO:0000256" key="4">
    <source>
        <dbReference type="PROSITE-ProRule" id="PRU00176"/>
    </source>
</evidence>
<dbReference type="Pfam" id="PF00076">
    <property type="entry name" value="RRM_1"/>
    <property type="match status" value="1"/>
</dbReference>
<evidence type="ECO:0000256" key="5">
    <source>
        <dbReference type="SAM" id="MobiDB-lite"/>
    </source>
</evidence>
<evidence type="ECO:0000256" key="3">
    <source>
        <dbReference type="ARBA" id="ARBA00023242"/>
    </source>
</evidence>
<dbReference type="InterPro" id="IPR012677">
    <property type="entry name" value="Nucleotide-bd_a/b_plait_sf"/>
</dbReference>
<evidence type="ECO:0000256" key="2">
    <source>
        <dbReference type="ARBA" id="ARBA00022884"/>
    </source>
</evidence>
<comment type="subcellular location">
    <subcellularLocation>
        <location evidence="1">Nucleus</location>
        <location evidence="1">Nucleolus</location>
    </subcellularLocation>
</comment>
<feature type="region of interest" description="Disordered" evidence="5">
    <location>
        <begin position="288"/>
        <end position="386"/>
    </location>
</feature>
<gene>
    <name evidence="7" type="ORF">M231_03020</name>
</gene>
<dbReference type="OrthoDB" id="21643at2759"/>
<evidence type="ECO:0000259" key="6">
    <source>
        <dbReference type="PROSITE" id="PS50102"/>
    </source>
</evidence>
<dbReference type="GO" id="GO:0005730">
    <property type="term" value="C:nucleolus"/>
    <property type="evidence" value="ECO:0007669"/>
    <property type="project" value="UniProtKB-SubCell"/>
</dbReference>
<keyword evidence="3" id="KW-0539">Nucleus</keyword>
<feature type="compositionally biased region" description="Acidic residues" evidence="5">
    <location>
        <begin position="551"/>
        <end position="641"/>
    </location>
</feature>
<feature type="region of interest" description="Disordered" evidence="5">
    <location>
        <begin position="795"/>
        <end position="816"/>
    </location>
</feature>
<reference evidence="7 8" key="1">
    <citation type="submission" date="2016-06" db="EMBL/GenBank/DDBJ databases">
        <title>Evolution of pathogenesis and genome organization in the Tremellales.</title>
        <authorList>
            <person name="Cuomo C."/>
            <person name="Litvintseva A."/>
            <person name="Heitman J."/>
            <person name="Chen Y."/>
            <person name="Sun S."/>
            <person name="Springer D."/>
            <person name="Dromer F."/>
            <person name="Young S."/>
            <person name="Zeng Q."/>
            <person name="Chapman S."/>
            <person name="Gujja S."/>
            <person name="Saif S."/>
            <person name="Birren B."/>
        </authorList>
    </citation>
    <scope>NUCLEOTIDE SEQUENCE [LARGE SCALE GENOMIC DNA]</scope>
    <source>
        <strain evidence="7 8">ATCC 28783</strain>
    </source>
</reference>
<dbReference type="EMBL" id="SDIL01000028">
    <property type="protein sequence ID" value="RXK39666.1"/>
    <property type="molecule type" value="Genomic_DNA"/>
</dbReference>
<dbReference type="AlphaFoldDB" id="A0A4Q1BP52"/>
<feature type="compositionally biased region" description="Polar residues" evidence="5">
    <location>
        <begin position="312"/>
        <end position="321"/>
    </location>
</feature>
<evidence type="ECO:0000313" key="7">
    <source>
        <dbReference type="EMBL" id="RXK39666.1"/>
    </source>
</evidence>
<feature type="compositionally biased region" description="Polar residues" evidence="5">
    <location>
        <begin position="346"/>
        <end position="359"/>
    </location>
</feature>
<proteinExistence type="predicted"/>
<dbReference type="Gene3D" id="3.30.70.330">
    <property type="match status" value="1"/>
</dbReference>
<dbReference type="InterPro" id="IPR034138">
    <property type="entry name" value="NOP8_RRM"/>
</dbReference>
<feature type="compositionally biased region" description="Basic residues" evidence="5">
    <location>
        <begin position="797"/>
        <end position="810"/>
    </location>
</feature>
<dbReference type="GO" id="GO:0003723">
    <property type="term" value="F:RNA binding"/>
    <property type="evidence" value="ECO:0007669"/>
    <property type="project" value="UniProtKB-UniRule"/>
</dbReference>
<keyword evidence="2 4" id="KW-0694">RNA-binding</keyword>
<evidence type="ECO:0000313" key="8">
    <source>
        <dbReference type="Proteomes" id="UP000289152"/>
    </source>
</evidence>
<comment type="caution">
    <text evidence="7">The sequence shown here is derived from an EMBL/GenBank/DDBJ whole genome shotgun (WGS) entry which is preliminary data.</text>
</comment>
<dbReference type="STRING" id="5217.A0A4Q1BP52"/>
<organism evidence="7 8">
    <name type="scientific">Tremella mesenterica</name>
    <name type="common">Jelly fungus</name>
    <dbReference type="NCBI Taxonomy" id="5217"/>
    <lineage>
        <taxon>Eukaryota</taxon>
        <taxon>Fungi</taxon>
        <taxon>Dikarya</taxon>
        <taxon>Basidiomycota</taxon>
        <taxon>Agaricomycotina</taxon>
        <taxon>Tremellomycetes</taxon>
        <taxon>Tremellales</taxon>
        <taxon>Tremellaceae</taxon>
        <taxon>Tremella</taxon>
    </lineage>
</organism>
<dbReference type="InterPro" id="IPR000504">
    <property type="entry name" value="RRM_dom"/>
</dbReference>
<feature type="domain" description="RRM" evidence="6">
    <location>
        <begin position="8"/>
        <end position="87"/>
    </location>
</feature>
<dbReference type="InParanoid" id="A0A4Q1BP52"/>
<keyword evidence="8" id="KW-1185">Reference proteome</keyword>
<evidence type="ECO:0000256" key="1">
    <source>
        <dbReference type="ARBA" id="ARBA00004604"/>
    </source>
</evidence>
<dbReference type="PANTHER" id="PTHR48029">
    <property type="entry name" value="NUCLEOLAR PROTEIN 8"/>
    <property type="match status" value="1"/>
</dbReference>
<dbReference type="InterPro" id="IPR035979">
    <property type="entry name" value="RBD_domain_sf"/>
</dbReference>
<dbReference type="SMART" id="SM00360">
    <property type="entry name" value="RRM"/>
    <property type="match status" value="1"/>
</dbReference>
<dbReference type="SUPFAM" id="SSF54928">
    <property type="entry name" value="RNA-binding domain, RBD"/>
    <property type="match status" value="1"/>
</dbReference>